<keyword evidence="4" id="KW-1185">Reference proteome</keyword>
<dbReference type="OrthoDB" id="3825435at2759"/>
<sequence length="3133" mass="354387">MPPKKAGTKRKATKQGGGKDPKKPKTKSTVSESPSDGGIPVEDRLDIQWVFPAQPSRGSAGVPSTVDSFTQALFNRPWGELHNLQTASLETAIIRSPVVPPGRPKVLNTGARVTRKNPKPSNDLDSIGASDAFRELFGRIERESNRDLGDFAYHHFVRAFAQDGDEFVEGVAEVECAVVASNGVPRPFSVMGNHTFKVTNARNRGKSNEESEAASIDLRPIQGADDAGLRYFVVVPVHTSVTVNASTFRNVGDTDELFIGPLPSFATIELLSQPIFFWQGGTTELTRSLDERTFVLDDVERKARHNSQNTENISTIWSTDRGPVGTEQQQPIEAFDPETVKKVFAGKSEAEIRGQLQKKFERDAQTRIKEYEVGRKEAIDKRLTEYEAGQKEKIDQKLAKEERERRKKAEEAAEKNTVDEARKKEIQAANQKKEKKEEAVRAKAEADKKKKEKQEAARQQLEQLAQGDGFIDRTTVLEKTSDFCLYLRLRLAKLRPIVMSNKEAYEDRIQASGFITFLVQLVPRAINNHNLNKENNPNMAGFATPLGDRLFLPGRPVLLPAEDTHLAIIQLSKKREISLHIIHPTADSKKRQRRSVRKKAKNFVEAHDWLNKIDADFGKFPDGDHSLWVAGVPRHDDIEISFRLMVLSAWALALGLALNPGFKLATENEEYFREQFDVIANLFAINLALDWKLIFAFLKCWNIVAIGVDVPEDDRRFQATAAEARKFEERENILMQAWKGRRGNALAPEKLDNGTMVLFTGELRRENDRWSNEGEPSGEESDSSSVIRVSDTSDSENEDGSQKTKSQVINPACAYLRDTLEQPKMKKLMGKDTSASQELDEKTIFRSVAAVIQAVDHKQEPQECFGVMTFDTLKSLAASKRDVALFGAQPMLLPYTVNGHSFLVVVQSPDTSRVSIAVFDSAPWLSRPKLRCEVYNDVKGMLCNKGQLDYLDGNFKPDLQANWITKVEAAMPWQTGYYTIMTAWAIALGLPVNPFFKSKHKTFRSCRKVIRAVSKGYADWRLIWSFLACMGFVDNRNPDDSQAFISDEIQVRRGNRFDLVLSESQLDRDIEKLARLPGNNTPRTNEIIRSIPVEGGMKHRTLFPTDTWSDEQIDSESLPRLVQHYAGTGTRISKLHVDELAVLMNERAKATTEEEKPRKAREAKEREAKMGAVKAEELRKEACKYVHDRIRKFRKNQTEDQRAQINQKAKHGSGLPAADLLRIITTVTLSISENEEKPRGYGVLLPEAFRRWIAKRETFASVLRPGRPLIVPYEIKNDSKNHMVLIVIQYNESNDPTISVMDSRPYSQTPAERQKVYQAAVSLYKKAKWWQHVHSSSTDDAVPPYATWYPCAIQSEGWTSGYHVIMNAWAKAFGLTVNTKFFQSWDLEGQFFQDLVQAIYITQQGEANSKFLAKFLECYRFVLSPADPKRKLDKTQKFSTDRDRGHVLQRSFSDENEFWRQNPQTTIDLEATRIRFEGQGQRHNSAFKSDDWEEQAVKDQALELARLGRLDPDSTVEEIEAAWKARDQPLDEVEGNEGANGNPINPDLLEVTKGVHEVLGVKDAAKKESDQMYIDNRPCDFLAQRMKVYDDLAKKTTFSPPFQFPPEEEYVDDWNVTLGIASVIEAIDTHQANSHLDSEVFAGGFALASSYNIAMGISRSTSLPENAVVSRPRRCWLMPITVGRGVLRGLRGGDETEDDIAGQKTKGDGRTHIFLAVVQEEVTEDEQTVFTASILDSLETYLQDVPSALFQRIRKAAADLGWSTHRNGGIDGDVTFTEDLRIVSVAQQDNGWRCGYHTILNAWILAMGLTPNRNFDLSSRFGSFMSILQLAIAGALDWKTLVAWFFCNQVTAERTMDNVPENRRFESSLRQKGSQDAGDIAMATRLENIYDQFEIPLGTLPRSERPYDHTNNVNFGNTRFVTSIRKCNIPDETGAHKFYKGFLATIGESWESDPEAMIQKYQGYMQLHDKSQDKRLENEINQSSCNFWNRSYEKYKALLMQKHVEPYVKVHAGTDLSMERLMAGVASVLEAIDQLQVADNGDPDRLFARGFTLATARAVENGKVETRGISSRPGRCWLMPRAFGGNEHPHIFLVVVQEELKDGKAEFSVYFLDSRPKHLKKHRNVLFEQTKKIVSSLGWSQHRLRGSSNTAPDYCMEPYIVQVPKEAKGVWQSGWNALMNAWILALGLTPSKTPMSAQAYLELAEVLRLAIAGVLDWRSLFAWLNCHDLVQEKMVGEVPADRRFSTTFRQSGSATLEDRLTIIRERESELLENVSTKVFPYFRSNNVHFNNGKWTFEGKGPSGSGDKGDDNDSAKSSKVDLSHSLRNEPCQKLRQAIDSKLQDQKVAKDLKTIRAPPLEVSMEQTLYLRLDEIVLAIASLTLAITKNGNGREGFSHVTMTAVQACADWTDESSHLLNGVSGNGRPLLVPIVYFNHAVLIVIQYDDQKVPTISIVDSRSYHYTREHRQTLYQIAIRLITKLNNPDSTNPPIPSAAKWIPCAMQSTNWTCGYHVIFNGWALALGLEPNMDFRENWTVRSSQLFRDALDVIHLARVGAADLDMITAFLRCYGFVGRGQDVDMSRRFTSTQRLMNEVDLEDEIAVLKDMEQFTPPTGLTPFASDQNRLTLRESGFFHNEKRASDDWDFNTRTKDAPLLASLGRLDLNADRGEIKSQIDSTLHDFDDSSNTVKAEYDDFISKIDETMEKQSEDSRRALLRSFQQHIQWERPENDARSNEHPCIFASGMVKRLNHLFNNQKQLQLSKGDQWVKSGEHWDQDRVVEGIASVVQAIDQLQHETYKKARSDSPFAGGFTLAKDIALQMALASRNSSDSGMDIIASRPRRCWLLPRVFDNKGRIHTFLTVLQEEKCEEGTEFRVYFLDSAPHHLRHLHRTTLLNQTQQLARNTSWAKHRNDEGDTQVKFSKDPREVTVLAQAGDWTCGLHTIMNAWILALGLTPQPNVGRLAEDTGHSLKKKMYSEFLGLIQLAVGGVLDWRTLVAWLFCWELTVETKVDGVPLDRRFIATVRQEGQSTLAQWVHDIFHGEDDARLASLSPTEVPYDHGNNVDFTISKERPWQFKDDDRGPGSQEQHRAFEDANEWDYESEDVEMVDWCDDGDGGLDFLNDVPDLGAKVAFLL</sequence>
<dbReference type="Proteomes" id="UP000800035">
    <property type="component" value="Unassembled WGS sequence"/>
</dbReference>
<evidence type="ECO:0000313" key="4">
    <source>
        <dbReference type="Proteomes" id="UP000800035"/>
    </source>
</evidence>
<evidence type="ECO:0008006" key="5">
    <source>
        <dbReference type="Google" id="ProtNLM"/>
    </source>
</evidence>
<feature type="region of interest" description="Disordered" evidence="1">
    <location>
        <begin position="1"/>
        <end position="43"/>
    </location>
</feature>
<accession>A0A6A5T8J2</accession>
<name>A0A6A5T8J2_9PLEO</name>
<feature type="region of interest" description="Disordered" evidence="1">
    <location>
        <begin position="104"/>
        <end position="125"/>
    </location>
</feature>
<dbReference type="CDD" id="cd22265">
    <property type="entry name" value="UDM1_RNF168"/>
    <property type="match status" value="1"/>
</dbReference>
<feature type="region of interest" description="Disordered" evidence="1">
    <location>
        <begin position="1148"/>
        <end position="1172"/>
    </location>
</feature>
<feature type="compositionally biased region" description="Basic and acidic residues" evidence="1">
    <location>
        <begin position="2306"/>
        <end position="2322"/>
    </location>
</feature>
<organism evidence="2 4">
    <name type="scientific">Byssothecium circinans</name>
    <dbReference type="NCBI Taxonomy" id="147558"/>
    <lineage>
        <taxon>Eukaryota</taxon>
        <taxon>Fungi</taxon>
        <taxon>Dikarya</taxon>
        <taxon>Ascomycota</taxon>
        <taxon>Pezizomycotina</taxon>
        <taxon>Dothideomycetes</taxon>
        <taxon>Pleosporomycetidae</taxon>
        <taxon>Pleosporales</taxon>
        <taxon>Massarineae</taxon>
        <taxon>Massarinaceae</taxon>
        <taxon>Byssothecium</taxon>
    </lineage>
</organism>
<feature type="compositionally biased region" description="Basic residues" evidence="1">
    <location>
        <begin position="1"/>
        <end position="13"/>
    </location>
</feature>
<evidence type="ECO:0000313" key="3">
    <source>
        <dbReference type="EMBL" id="KAF1950858.1"/>
    </source>
</evidence>
<dbReference type="EMBL" id="ML977046">
    <property type="protein sequence ID" value="KAF1948891.1"/>
    <property type="molecule type" value="Genomic_DNA"/>
</dbReference>
<dbReference type="EMBL" id="ML977022">
    <property type="protein sequence ID" value="KAF1950858.1"/>
    <property type="molecule type" value="Genomic_DNA"/>
</dbReference>
<dbReference type="SUPFAM" id="SSF54001">
    <property type="entry name" value="Cysteine proteinases"/>
    <property type="match status" value="2"/>
</dbReference>
<feature type="region of interest" description="Disordered" evidence="1">
    <location>
        <begin position="2296"/>
        <end position="2322"/>
    </location>
</feature>
<feature type="region of interest" description="Disordered" evidence="1">
    <location>
        <begin position="767"/>
        <end position="808"/>
    </location>
</feature>
<proteinExistence type="predicted"/>
<evidence type="ECO:0000256" key="1">
    <source>
        <dbReference type="SAM" id="MobiDB-lite"/>
    </source>
</evidence>
<feature type="compositionally biased region" description="Basic and acidic residues" evidence="1">
    <location>
        <begin position="397"/>
        <end position="456"/>
    </location>
</feature>
<protein>
    <recommendedName>
        <fullName evidence="5">Ubiquitin-like protease family profile domain-containing protein</fullName>
    </recommendedName>
</protein>
<evidence type="ECO:0000313" key="2">
    <source>
        <dbReference type="EMBL" id="KAF1948891.1"/>
    </source>
</evidence>
<dbReference type="InterPro" id="IPR038765">
    <property type="entry name" value="Papain-like_cys_pep_sf"/>
</dbReference>
<feature type="region of interest" description="Disordered" evidence="1">
    <location>
        <begin position="397"/>
        <end position="458"/>
    </location>
</feature>
<reference evidence="2" key="1">
    <citation type="journal article" date="2020" name="Stud. Mycol.">
        <title>101 Dothideomycetes genomes: a test case for predicting lifestyles and emergence of pathogens.</title>
        <authorList>
            <person name="Haridas S."/>
            <person name="Albert R."/>
            <person name="Binder M."/>
            <person name="Bloem J."/>
            <person name="Labutti K."/>
            <person name="Salamov A."/>
            <person name="Andreopoulos B."/>
            <person name="Baker S."/>
            <person name="Barry K."/>
            <person name="Bills G."/>
            <person name="Bluhm B."/>
            <person name="Cannon C."/>
            <person name="Castanera R."/>
            <person name="Culley D."/>
            <person name="Daum C."/>
            <person name="Ezra D."/>
            <person name="Gonzalez J."/>
            <person name="Henrissat B."/>
            <person name="Kuo A."/>
            <person name="Liang C."/>
            <person name="Lipzen A."/>
            <person name="Lutzoni F."/>
            <person name="Magnuson J."/>
            <person name="Mondo S."/>
            <person name="Nolan M."/>
            <person name="Ohm R."/>
            <person name="Pangilinan J."/>
            <person name="Park H.-J."/>
            <person name="Ramirez L."/>
            <person name="Alfaro M."/>
            <person name="Sun H."/>
            <person name="Tritt A."/>
            <person name="Yoshinaga Y."/>
            <person name="Zwiers L.-H."/>
            <person name="Turgeon B."/>
            <person name="Goodwin S."/>
            <person name="Spatafora J."/>
            <person name="Crous P."/>
            <person name="Grigoriev I."/>
        </authorList>
    </citation>
    <scope>NUCLEOTIDE SEQUENCE</scope>
    <source>
        <strain evidence="2">CBS 675.92</strain>
    </source>
</reference>
<gene>
    <name evidence="2" type="ORF">CC80DRAFT_510984</name>
    <name evidence="3" type="ORF">CC80DRAFT_554006</name>
</gene>